<dbReference type="InParanoid" id="D7G1I8"/>
<dbReference type="InterPro" id="IPR002110">
    <property type="entry name" value="Ankyrin_rpt"/>
</dbReference>
<keyword evidence="2 3" id="KW-0040">ANK repeat</keyword>
<dbReference type="Pfam" id="PF12796">
    <property type="entry name" value="Ank_2"/>
    <property type="match status" value="2"/>
</dbReference>
<dbReference type="OrthoDB" id="194358at2759"/>
<dbReference type="PROSITE" id="PS50088">
    <property type="entry name" value="ANK_REPEAT"/>
    <property type="match status" value="4"/>
</dbReference>
<organism evidence="4 5">
    <name type="scientific">Ectocarpus siliculosus</name>
    <name type="common">Brown alga</name>
    <name type="synonym">Conferva siliculosa</name>
    <dbReference type="NCBI Taxonomy" id="2880"/>
    <lineage>
        <taxon>Eukaryota</taxon>
        <taxon>Sar</taxon>
        <taxon>Stramenopiles</taxon>
        <taxon>Ochrophyta</taxon>
        <taxon>PX clade</taxon>
        <taxon>Phaeophyceae</taxon>
        <taxon>Ectocarpales</taxon>
        <taxon>Ectocarpaceae</taxon>
        <taxon>Ectocarpus</taxon>
    </lineage>
</organism>
<evidence type="ECO:0000256" key="2">
    <source>
        <dbReference type="ARBA" id="ARBA00023043"/>
    </source>
</evidence>
<feature type="repeat" description="ANK" evidence="3">
    <location>
        <begin position="113"/>
        <end position="145"/>
    </location>
</feature>
<keyword evidence="1" id="KW-0677">Repeat</keyword>
<gene>
    <name evidence="4" type="ORF">Esi_0045_0071</name>
</gene>
<dbReference type="PRINTS" id="PR01415">
    <property type="entry name" value="ANKYRIN"/>
</dbReference>
<feature type="repeat" description="ANK" evidence="3">
    <location>
        <begin position="146"/>
        <end position="172"/>
    </location>
</feature>
<sequence>MIMPAQEKWPRGPKNELHFAADTGSTQRTAAILSSGLININQGDPDGWTPLMVASQRGYTRIVRILVKEGANVLIVADLGFTALLTCAQYGNLAVCKMLVNAGADLEAATSTNGSRPLHLAADKGHAALIKALIEAGANLNSRRFDRATPLYIACERGHVEAVRAFLRAKADPLLIRLNVSRDRFVPLDAAAGKGRSLVVREFLDQLGIDGCGGPSRGAHALYHAAKEQFVDTMAVLANAGVVDTGIALIGAIKENREGSIKFLLRQQQLQGNPTGAYVDEARDPFGRTPLLCSIEDEGLVDHYLGENRVIGRDITEEQAHKLNAVHRLLLRVEAVHAASWLWVSDAPDIAHTAEVTKRTKVTPSPRSRMFPVLGLSTRRNALLSAVLRYSSKT</sequence>
<dbReference type="SMART" id="SM00248">
    <property type="entry name" value="ANK"/>
    <property type="match status" value="5"/>
</dbReference>
<dbReference type="InterPro" id="IPR036770">
    <property type="entry name" value="Ankyrin_rpt-contain_sf"/>
</dbReference>
<name>D7G1I8_ECTSI</name>
<feature type="repeat" description="ANK" evidence="3">
    <location>
        <begin position="46"/>
        <end position="78"/>
    </location>
</feature>
<dbReference type="EMBL" id="FN649743">
    <property type="protein sequence ID" value="CBJ26796.1"/>
    <property type="molecule type" value="Genomic_DNA"/>
</dbReference>
<dbReference type="STRING" id="2880.D7G1I8"/>
<evidence type="ECO:0000313" key="5">
    <source>
        <dbReference type="Proteomes" id="UP000002630"/>
    </source>
</evidence>
<dbReference type="EMBL" id="FN648652">
    <property type="protein sequence ID" value="CBJ26796.1"/>
    <property type="molecule type" value="Genomic_DNA"/>
</dbReference>
<dbReference type="PANTHER" id="PTHR24201">
    <property type="entry name" value="ANK_REP_REGION DOMAIN-CONTAINING PROTEIN"/>
    <property type="match status" value="1"/>
</dbReference>
<dbReference type="PROSITE" id="PS50297">
    <property type="entry name" value="ANK_REP_REGION"/>
    <property type="match status" value="4"/>
</dbReference>
<keyword evidence="5" id="KW-1185">Reference proteome</keyword>
<dbReference type="Gene3D" id="1.25.40.20">
    <property type="entry name" value="Ankyrin repeat-containing domain"/>
    <property type="match status" value="2"/>
</dbReference>
<feature type="repeat" description="ANK" evidence="3">
    <location>
        <begin position="79"/>
        <end position="111"/>
    </location>
</feature>
<reference evidence="4 5" key="1">
    <citation type="journal article" date="2010" name="Nature">
        <title>The Ectocarpus genome and the independent evolution of multicellularity in brown algae.</title>
        <authorList>
            <person name="Cock J.M."/>
            <person name="Sterck L."/>
            <person name="Rouze P."/>
            <person name="Scornet D."/>
            <person name="Allen A.E."/>
            <person name="Amoutzias G."/>
            <person name="Anthouard V."/>
            <person name="Artiguenave F."/>
            <person name="Aury J.M."/>
            <person name="Badger J.H."/>
            <person name="Beszteri B."/>
            <person name="Billiau K."/>
            <person name="Bonnet E."/>
            <person name="Bothwell J.H."/>
            <person name="Bowler C."/>
            <person name="Boyen C."/>
            <person name="Brownlee C."/>
            <person name="Carrano C.J."/>
            <person name="Charrier B."/>
            <person name="Cho G.Y."/>
            <person name="Coelho S.M."/>
            <person name="Collen J."/>
            <person name="Corre E."/>
            <person name="Da Silva C."/>
            <person name="Delage L."/>
            <person name="Delaroque N."/>
            <person name="Dittami S.M."/>
            <person name="Doulbeau S."/>
            <person name="Elias M."/>
            <person name="Farnham G."/>
            <person name="Gachon C.M."/>
            <person name="Gschloessl B."/>
            <person name="Heesch S."/>
            <person name="Jabbari K."/>
            <person name="Jubin C."/>
            <person name="Kawai H."/>
            <person name="Kimura K."/>
            <person name="Kloareg B."/>
            <person name="Kupper F.C."/>
            <person name="Lang D."/>
            <person name="Le Bail A."/>
            <person name="Leblanc C."/>
            <person name="Lerouge P."/>
            <person name="Lohr M."/>
            <person name="Lopez P.J."/>
            <person name="Martens C."/>
            <person name="Maumus F."/>
            <person name="Michel G."/>
            <person name="Miranda-Saavedra D."/>
            <person name="Morales J."/>
            <person name="Moreau H."/>
            <person name="Motomura T."/>
            <person name="Nagasato C."/>
            <person name="Napoli C.A."/>
            <person name="Nelson D.R."/>
            <person name="Nyvall-Collen P."/>
            <person name="Peters A.F."/>
            <person name="Pommier C."/>
            <person name="Potin P."/>
            <person name="Poulain J."/>
            <person name="Quesneville H."/>
            <person name="Read B."/>
            <person name="Rensing S.A."/>
            <person name="Ritter A."/>
            <person name="Rousvoal S."/>
            <person name="Samanta M."/>
            <person name="Samson G."/>
            <person name="Schroeder D.C."/>
            <person name="Segurens B."/>
            <person name="Strittmatter M."/>
            <person name="Tonon T."/>
            <person name="Tregear J.W."/>
            <person name="Valentin K."/>
            <person name="von Dassow P."/>
            <person name="Yamagishi T."/>
            <person name="Van de Peer Y."/>
            <person name="Wincker P."/>
        </authorList>
    </citation>
    <scope>NUCLEOTIDE SEQUENCE [LARGE SCALE GENOMIC DNA]</scope>
    <source>
        <strain evidence="5">Ec32 / CCAP1310/4</strain>
    </source>
</reference>
<dbReference type="Proteomes" id="UP000002630">
    <property type="component" value="Linkage Group LG18"/>
</dbReference>
<dbReference type="eggNOG" id="KOG4177">
    <property type="taxonomic scope" value="Eukaryota"/>
</dbReference>
<dbReference type="AlphaFoldDB" id="D7G1I8"/>
<dbReference type="SUPFAM" id="SSF48403">
    <property type="entry name" value="Ankyrin repeat"/>
    <property type="match status" value="1"/>
</dbReference>
<evidence type="ECO:0000256" key="1">
    <source>
        <dbReference type="ARBA" id="ARBA00022737"/>
    </source>
</evidence>
<evidence type="ECO:0000256" key="3">
    <source>
        <dbReference type="PROSITE-ProRule" id="PRU00023"/>
    </source>
</evidence>
<accession>D7G1I8</accession>
<dbReference type="InterPro" id="IPR050776">
    <property type="entry name" value="Ank_Repeat/CDKN_Inhibitor"/>
</dbReference>
<evidence type="ECO:0000313" key="4">
    <source>
        <dbReference type="EMBL" id="CBJ26796.1"/>
    </source>
</evidence>
<protein>
    <submittedName>
        <fullName evidence="4">EsV-1-199</fullName>
    </submittedName>
</protein>
<proteinExistence type="predicted"/>